<sequence>MRETTERSVEVSSIEVSIAHPTGDELRRPDGAGVVESAAPPAAKAAPEALSRLAVEHLLYGVILAAAVLLRWIGLGADPLSPQESAAAWSAWLAAHQQFVSGAPAPESALLYGLQSLLFWLIGDSDALARIIPSLFGVATVLLPWFWRPWIGRTAALVAAALLAIDPWLMAFSRRSDSAALTIFLGLLALTALWHRRHAVNALQGLRWEQTAAVAVALLLASGPLMWGMLPVLAFFVLVYGIDRLNRPEDAPSSQRLHRLTWLWFGVPLALATTGLTLRFEALSALSASLTAWVVAIGGLERTHPYAWPFVRLLLDQPLLVTFGALGLIWLWMQSLSGVSHNAQGSDSGQSKELQAPSWFFRGLDDRLRLPIFLSAWVAWGLLLWLLPGRPPETLPLVGIPLAIAAALWMGRMFYRFWEDLTGLELFTLPIVQVVLLVAGSIWLAALVDGLIFNEQIWLTASVLVALMIAIWIIFGFWAGWRSTGHVALVFYAVFLTALTIRSGWQLNHASGLMQPDGFWPVHTHPEMRLLVQDVERLSAIRRGDPHEIEVQLLYNMRPDPALGWSLRKMRNLHHVRSLDATIFDIAADAQRMPLVIAPTSRNNSLPLPDPYIGSNYDVAYTWQPSMLPGPQQGQSLDAGAAWRQVQRPWLRWLLYRKVDQPPPTETVTLWAHR</sequence>
<dbReference type="InterPro" id="IPR019962">
    <property type="entry name" value="CHP03663"/>
</dbReference>
<dbReference type="PANTHER" id="PTHR41710">
    <property type="entry name" value="GLYCOSYL TRANSFERASE, FAMILY 39"/>
    <property type="match status" value="1"/>
</dbReference>
<dbReference type="AlphaFoldDB" id="I0I740"/>
<protein>
    <recommendedName>
        <fullName evidence="4">Glycosyltransferase RgtA/B/C/D-like domain-containing protein</fullName>
    </recommendedName>
</protein>
<evidence type="ECO:0000313" key="3">
    <source>
        <dbReference type="Proteomes" id="UP000007880"/>
    </source>
</evidence>
<feature type="transmembrane region" description="Helical" evidence="1">
    <location>
        <begin position="127"/>
        <end position="147"/>
    </location>
</feature>
<feature type="transmembrane region" description="Helical" evidence="1">
    <location>
        <begin position="427"/>
        <end position="446"/>
    </location>
</feature>
<gene>
    <name evidence="2" type="ordered locus">CLDAP_30380</name>
</gene>
<keyword evidence="1" id="KW-0812">Transmembrane</keyword>
<feature type="transmembrane region" description="Helical" evidence="1">
    <location>
        <begin position="215"/>
        <end position="240"/>
    </location>
</feature>
<dbReference type="PANTHER" id="PTHR41710:SF2">
    <property type="entry name" value="GLYCOSYL TRANSFERASE FAMILY 39_83 DOMAIN-CONTAINING PROTEIN"/>
    <property type="match status" value="1"/>
</dbReference>
<accession>I0I740</accession>
<keyword evidence="1" id="KW-0472">Membrane</keyword>
<name>I0I740_CALAS</name>
<keyword evidence="1" id="KW-1133">Transmembrane helix</keyword>
<feature type="transmembrane region" description="Helical" evidence="1">
    <location>
        <begin position="368"/>
        <end position="387"/>
    </location>
</feature>
<evidence type="ECO:0000313" key="2">
    <source>
        <dbReference type="EMBL" id="BAM01078.1"/>
    </source>
</evidence>
<feature type="transmembrane region" description="Helical" evidence="1">
    <location>
        <begin position="394"/>
        <end position="415"/>
    </location>
</feature>
<keyword evidence="3" id="KW-1185">Reference proteome</keyword>
<feature type="transmembrane region" description="Helical" evidence="1">
    <location>
        <begin position="458"/>
        <end position="481"/>
    </location>
</feature>
<dbReference type="Proteomes" id="UP000007880">
    <property type="component" value="Chromosome"/>
</dbReference>
<dbReference type="KEGG" id="cap:CLDAP_30380"/>
<feature type="transmembrane region" description="Helical" evidence="1">
    <location>
        <begin position="57"/>
        <end position="74"/>
    </location>
</feature>
<proteinExistence type="predicted"/>
<dbReference type="RefSeq" id="WP_014434304.1">
    <property type="nucleotide sequence ID" value="NC_017079.1"/>
</dbReference>
<dbReference type="OrthoDB" id="9955975at2"/>
<feature type="transmembrane region" description="Helical" evidence="1">
    <location>
        <begin position="284"/>
        <end position="301"/>
    </location>
</feature>
<reference evidence="2 3" key="1">
    <citation type="submission" date="2012-02" db="EMBL/GenBank/DDBJ databases">
        <title>Complete genome sequence of Caldilinea aerophila DSM 14535 (= NBRC 102666).</title>
        <authorList>
            <person name="Oguchi A."/>
            <person name="Hosoyama A."/>
            <person name="Sekine M."/>
            <person name="Fukai R."/>
            <person name="Kato Y."/>
            <person name="Nakamura S."/>
            <person name="Hanada S."/>
            <person name="Yamazaki S."/>
            <person name="Fujita N."/>
        </authorList>
    </citation>
    <scope>NUCLEOTIDE SEQUENCE [LARGE SCALE GENOMIC DNA]</scope>
    <source>
        <strain evidence="3">DSM 14535 / JCM 11387 / NBRC 104270 / STL-6-O1</strain>
    </source>
</reference>
<dbReference type="STRING" id="926550.CLDAP_30380"/>
<feature type="transmembrane region" description="Helical" evidence="1">
    <location>
        <begin position="487"/>
        <end position="505"/>
    </location>
</feature>
<feature type="transmembrane region" description="Helical" evidence="1">
    <location>
        <begin position="153"/>
        <end position="172"/>
    </location>
</feature>
<evidence type="ECO:0008006" key="4">
    <source>
        <dbReference type="Google" id="ProtNLM"/>
    </source>
</evidence>
<feature type="transmembrane region" description="Helical" evidence="1">
    <location>
        <begin position="313"/>
        <end position="333"/>
    </location>
</feature>
<dbReference type="HOGENOM" id="CLU_407532_0_0_0"/>
<dbReference type="eggNOG" id="COG4745">
    <property type="taxonomic scope" value="Bacteria"/>
</dbReference>
<evidence type="ECO:0000256" key="1">
    <source>
        <dbReference type="SAM" id="Phobius"/>
    </source>
</evidence>
<dbReference type="EMBL" id="AP012337">
    <property type="protein sequence ID" value="BAM01078.1"/>
    <property type="molecule type" value="Genomic_DNA"/>
</dbReference>
<organism evidence="2 3">
    <name type="scientific">Caldilinea aerophila (strain DSM 14535 / JCM 11387 / NBRC 104270 / STL-6-O1)</name>
    <dbReference type="NCBI Taxonomy" id="926550"/>
    <lineage>
        <taxon>Bacteria</taxon>
        <taxon>Bacillati</taxon>
        <taxon>Chloroflexota</taxon>
        <taxon>Caldilineae</taxon>
        <taxon>Caldilineales</taxon>
        <taxon>Caldilineaceae</taxon>
        <taxon>Caldilinea</taxon>
    </lineage>
</organism>
<feature type="transmembrane region" description="Helical" evidence="1">
    <location>
        <begin position="179"/>
        <end position="195"/>
    </location>
</feature>